<feature type="disulfide bond" evidence="9">
    <location>
        <begin position="343"/>
        <end position="353"/>
    </location>
</feature>
<evidence type="ECO:0000256" key="3">
    <source>
        <dbReference type="ARBA" id="ARBA00022729"/>
    </source>
</evidence>
<keyword evidence="6" id="KW-0472">Membrane</keyword>
<feature type="disulfide bond" evidence="9">
    <location>
        <begin position="221"/>
        <end position="231"/>
    </location>
</feature>
<dbReference type="InterPro" id="IPR001190">
    <property type="entry name" value="SRCR"/>
</dbReference>
<evidence type="ECO:0000256" key="1">
    <source>
        <dbReference type="ARBA" id="ARBA00004167"/>
    </source>
</evidence>
<comment type="caution">
    <text evidence="9">Lacks conserved residue(s) required for the propagation of feature annotation.</text>
</comment>
<feature type="domain" description="SRCR" evidence="11">
    <location>
        <begin position="641"/>
        <end position="741"/>
    </location>
</feature>
<evidence type="ECO:0000256" key="4">
    <source>
        <dbReference type="ARBA" id="ARBA00022737"/>
    </source>
</evidence>
<feature type="disulfide bond" evidence="9">
    <location>
        <begin position="679"/>
        <end position="740"/>
    </location>
</feature>
<name>A0A8V1AA90_CHICK</name>
<dbReference type="FunFam" id="3.10.250.10:FF:000002">
    <property type="entry name" value="Scavenger receptor cysteine-rich type 1 protein M130"/>
    <property type="match status" value="2"/>
</dbReference>
<feature type="region of interest" description="Disordered" evidence="10">
    <location>
        <begin position="495"/>
        <end position="521"/>
    </location>
</feature>
<evidence type="ECO:0000259" key="11">
    <source>
        <dbReference type="PROSITE" id="PS50287"/>
    </source>
</evidence>
<dbReference type="PROSITE" id="PS50287">
    <property type="entry name" value="SRCR_2"/>
    <property type="match status" value="5"/>
</dbReference>
<feature type="disulfide bond" evidence="9">
    <location>
        <begin position="445"/>
        <end position="455"/>
    </location>
</feature>
<evidence type="ECO:0000313" key="13">
    <source>
        <dbReference type="Proteomes" id="UP000000539"/>
    </source>
</evidence>
<dbReference type="FunFam" id="3.10.250.10:FF:000009">
    <property type="entry name" value="WC1"/>
    <property type="match status" value="2"/>
</dbReference>
<dbReference type="PANTHER" id="PTHR19331:SF487">
    <property type="entry name" value="SOLUBLE SCAVENGER RECEPTOR CYSTEINE-RICH DOMAIN-CONTAINING PROTEIN SSC5D"/>
    <property type="match status" value="1"/>
</dbReference>
<comment type="subcellular location">
    <subcellularLocation>
        <location evidence="1">Membrane</location>
        <topology evidence="1">Single-pass membrane protein</topology>
    </subcellularLocation>
</comment>
<feature type="disulfide bond" evidence="9">
    <location>
        <begin position="710"/>
        <end position="720"/>
    </location>
</feature>
<evidence type="ECO:0000313" key="12">
    <source>
        <dbReference type="Ensembl" id="ENSGALP00010039183.1"/>
    </source>
</evidence>
<keyword evidence="5" id="KW-1133">Transmembrane helix</keyword>
<feature type="disulfide bond" evidence="9">
    <location>
        <begin position="666"/>
        <end position="730"/>
    </location>
</feature>
<dbReference type="AlphaFoldDB" id="A0A8V1AA90"/>
<dbReference type="Gene3D" id="3.10.250.10">
    <property type="entry name" value="SRCR-like domain"/>
    <property type="match status" value="5"/>
</dbReference>
<feature type="disulfide bond" evidence="9">
    <location>
        <begin position="103"/>
        <end position="113"/>
    </location>
</feature>
<feature type="disulfide bond" evidence="9">
    <location>
        <begin position="414"/>
        <end position="475"/>
    </location>
</feature>
<keyword evidence="2" id="KW-0812">Transmembrane</keyword>
<dbReference type="GeneTree" id="ENSGT00950000183145"/>
<reference evidence="12" key="1">
    <citation type="submission" date="2020-11" db="EMBL/GenBank/DDBJ databases">
        <title>Gallus gallus (Chicken) genome, bGalGal1, GRCg7b, maternal haplotype autosomes + Z &amp; W.</title>
        <authorList>
            <person name="Warren W."/>
            <person name="Formenti G."/>
            <person name="Fedrigo O."/>
            <person name="Haase B."/>
            <person name="Mountcastle J."/>
            <person name="Balacco J."/>
            <person name="Tracey A."/>
            <person name="Schneider V."/>
            <person name="Okimoto R."/>
            <person name="Cheng H."/>
            <person name="Hawken R."/>
            <person name="Howe K."/>
            <person name="Jarvis E.D."/>
        </authorList>
    </citation>
    <scope>NUCLEOTIDE SEQUENCE [LARGE SCALE GENOMIC DNA]</scope>
    <source>
        <strain evidence="12">Broiler</strain>
    </source>
</reference>
<evidence type="ECO:0000256" key="10">
    <source>
        <dbReference type="SAM" id="MobiDB-lite"/>
    </source>
</evidence>
<evidence type="ECO:0000256" key="7">
    <source>
        <dbReference type="ARBA" id="ARBA00023157"/>
    </source>
</evidence>
<feature type="domain" description="SRCR" evidence="11">
    <location>
        <begin position="152"/>
        <end position="252"/>
    </location>
</feature>
<proteinExistence type="predicted"/>
<feature type="compositionally biased region" description="Low complexity" evidence="10">
    <location>
        <begin position="600"/>
        <end position="612"/>
    </location>
</feature>
<keyword evidence="8" id="KW-0325">Glycoprotein</keyword>
<dbReference type="SUPFAM" id="SSF56487">
    <property type="entry name" value="SRCR-like"/>
    <property type="match status" value="5"/>
</dbReference>
<dbReference type="PRINTS" id="PR00258">
    <property type="entry name" value="SPERACTRCPTR"/>
</dbReference>
<dbReference type="Pfam" id="PF00530">
    <property type="entry name" value="SRCR"/>
    <property type="match status" value="5"/>
</dbReference>
<keyword evidence="3" id="KW-0732">Signal</keyword>
<dbReference type="FunFam" id="3.10.250.10:FF:000004">
    <property type="entry name" value="Scavenger receptor cysteine-rich type 1 protein M130"/>
    <property type="match status" value="1"/>
</dbReference>
<feature type="domain" description="SRCR" evidence="11">
    <location>
        <begin position="376"/>
        <end position="476"/>
    </location>
</feature>
<reference evidence="12" key="2">
    <citation type="submission" date="2025-08" db="UniProtKB">
        <authorList>
            <consortium name="Ensembl"/>
        </authorList>
    </citation>
    <scope>IDENTIFICATION</scope>
    <source>
        <strain evidence="12">broiler</strain>
    </source>
</reference>
<feature type="domain" description="SRCR" evidence="11">
    <location>
        <begin position="32"/>
        <end position="134"/>
    </location>
</feature>
<dbReference type="Ensembl" id="ENSGALT00010063472.1">
    <property type="protein sequence ID" value="ENSGALP00010039183.1"/>
    <property type="gene ID" value="ENSGALG00010026019.1"/>
</dbReference>
<sequence length="833" mass="88156">MWWPLECRGSPCLGSLLSLWGPSPHGHSSEELRLVDGGGRCAGRVEVKHEGEWGSVCSYDFDWDIRGAGVVCRQLGCGTVAHASPYAPFGQGKGRIWLHPFLCQGTETTLQNCPNFGWGNHYCGHEWDVGVICTGEVVGCDGNRVLGALGRLRLADGGRPCEGRVEVKLQGRWGTVADDAWDMDDAEVVCQQLGCGSAAGAYLASRFRLVDSPIMMAVIDCQGDERHPGQCPVEVLGQPACPPGHTAAVNCSGGCGGRGDPQQVGRSTAQELRLVDGGGRCAGRVEVKHEGEWGSVCSYDFDWDIRVAGMVCRQLGCGTVAHASPYAPFGQGKGRIWLHPFLCQGTETTLQNCPHFECQDPWAGLRLIPDAEALELRLADGRGPCDGRVEVKLRGRWGTVADDAWDMDDAEVVCQQLGCGSAASTKFTWRISQVSSPVMLVRVNCNGTEKAIWDCNIQGWGPYSTPLDYSTSVVCQGESWAHAAKRKAHCPHSPSPAAHLSWQDSPGWPEGTASAQGGWRCGRARPGSASAMATWTSWPPRWSAESWAVVLHWPYLGLSCLGYEQGYSGMVPSSAMAPSPPCPLAQSGLPTSRTAPNPLPSSAPVSAGSAGLHQPQTMWWPGEFPTPPTPAPLSAAAYSGFRLADGVSVCDGRVEVEARGVWGTLCATAWDLPDAHVLCHHLGCGTAVSLPPPGHFGMGTGMLRSDAFRCSGSERHPGQCPVEVLGQPTCPPGHTAAVNCSGGCGGRGDPQQVGSTAQAHGTARLLQVSPSPCGCTVGRAIVTGGWRWPCAPESGPVCLWGCGTTALPPWCAGSWAAVCLRKSMLCQPMARAP</sequence>
<reference evidence="12" key="3">
    <citation type="submission" date="2025-09" db="UniProtKB">
        <authorList>
            <consortium name="Ensembl"/>
        </authorList>
    </citation>
    <scope>IDENTIFICATION</scope>
    <source>
        <strain evidence="12">broiler</strain>
    </source>
</reference>
<evidence type="ECO:0000256" key="6">
    <source>
        <dbReference type="ARBA" id="ARBA00023136"/>
    </source>
</evidence>
<dbReference type="PANTHER" id="PTHR19331">
    <property type="entry name" value="SCAVENGER RECEPTOR DOMAIN-CONTAINING"/>
    <property type="match status" value="1"/>
</dbReference>
<protein>
    <recommendedName>
        <fullName evidence="11">SRCR domain-containing protein</fullName>
    </recommendedName>
</protein>
<dbReference type="GlyGen" id="A0A8V1AA90">
    <property type="glycosylation" value="2 sites"/>
</dbReference>
<dbReference type="GO" id="GO:0005737">
    <property type="term" value="C:cytoplasm"/>
    <property type="evidence" value="ECO:0007669"/>
    <property type="project" value="UniProtKB-ARBA"/>
</dbReference>
<feature type="domain" description="SRCR" evidence="11">
    <location>
        <begin position="272"/>
        <end position="355"/>
    </location>
</feature>
<feature type="region of interest" description="Disordered" evidence="10">
    <location>
        <begin position="579"/>
        <end position="612"/>
    </location>
</feature>
<evidence type="ECO:0000256" key="9">
    <source>
        <dbReference type="PROSITE-ProRule" id="PRU00196"/>
    </source>
</evidence>
<feature type="disulfide bond" evidence="9">
    <location>
        <begin position="72"/>
        <end position="133"/>
    </location>
</feature>
<feature type="disulfide bond" evidence="9">
    <location>
        <begin position="190"/>
        <end position="251"/>
    </location>
</feature>
<dbReference type="PROSITE" id="PS00420">
    <property type="entry name" value="SRCR_1"/>
    <property type="match status" value="1"/>
</dbReference>
<organism evidence="12 13">
    <name type="scientific">Gallus gallus</name>
    <name type="common">Chicken</name>
    <dbReference type="NCBI Taxonomy" id="9031"/>
    <lineage>
        <taxon>Eukaryota</taxon>
        <taxon>Metazoa</taxon>
        <taxon>Chordata</taxon>
        <taxon>Craniata</taxon>
        <taxon>Vertebrata</taxon>
        <taxon>Euteleostomi</taxon>
        <taxon>Archelosauria</taxon>
        <taxon>Archosauria</taxon>
        <taxon>Dinosauria</taxon>
        <taxon>Saurischia</taxon>
        <taxon>Theropoda</taxon>
        <taxon>Coelurosauria</taxon>
        <taxon>Aves</taxon>
        <taxon>Neognathae</taxon>
        <taxon>Galloanserae</taxon>
        <taxon>Galliformes</taxon>
        <taxon>Phasianidae</taxon>
        <taxon>Phasianinae</taxon>
        <taxon>Gallus</taxon>
    </lineage>
</organism>
<keyword evidence="4" id="KW-0677">Repeat</keyword>
<dbReference type="Proteomes" id="UP000000539">
    <property type="component" value="Chromosome 5"/>
</dbReference>
<dbReference type="GO" id="GO:0005886">
    <property type="term" value="C:plasma membrane"/>
    <property type="evidence" value="ECO:0000318"/>
    <property type="project" value="GO_Central"/>
</dbReference>
<evidence type="ECO:0000256" key="2">
    <source>
        <dbReference type="ARBA" id="ARBA00022692"/>
    </source>
</evidence>
<accession>A0A8V1AA90</accession>
<keyword evidence="13" id="KW-1185">Reference proteome</keyword>
<evidence type="ECO:0000256" key="8">
    <source>
        <dbReference type="ARBA" id="ARBA00023180"/>
    </source>
</evidence>
<dbReference type="InterPro" id="IPR036772">
    <property type="entry name" value="SRCR-like_dom_sf"/>
</dbReference>
<keyword evidence="7 9" id="KW-1015">Disulfide bond</keyword>
<dbReference type="SMART" id="SM00202">
    <property type="entry name" value="SR"/>
    <property type="match status" value="5"/>
</dbReference>
<evidence type="ECO:0000256" key="5">
    <source>
        <dbReference type="ARBA" id="ARBA00022989"/>
    </source>
</evidence>